<protein>
    <submittedName>
        <fullName evidence="1">Uncharacterized protein</fullName>
    </submittedName>
</protein>
<dbReference type="EMBL" id="NPEA01000009">
    <property type="protein sequence ID" value="PJZ75981.1"/>
    <property type="molecule type" value="Genomic_DNA"/>
</dbReference>
<organism evidence="1 2">
    <name type="scientific">Leptospira neocaledonica</name>
    <dbReference type="NCBI Taxonomy" id="2023192"/>
    <lineage>
        <taxon>Bacteria</taxon>
        <taxon>Pseudomonadati</taxon>
        <taxon>Spirochaetota</taxon>
        <taxon>Spirochaetia</taxon>
        <taxon>Leptospirales</taxon>
        <taxon>Leptospiraceae</taxon>
        <taxon>Leptospira</taxon>
    </lineage>
</organism>
<proteinExistence type="predicted"/>
<comment type="caution">
    <text evidence="1">The sequence shown here is derived from an EMBL/GenBank/DDBJ whole genome shotgun (WGS) entry which is preliminary data.</text>
</comment>
<gene>
    <name evidence="1" type="ORF">CH365_16575</name>
</gene>
<evidence type="ECO:0000313" key="2">
    <source>
        <dbReference type="Proteomes" id="UP000231843"/>
    </source>
</evidence>
<dbReference type="OrthoDB" id="339614at2"/>
<dbReference type="NCBIfam" id="NF047433">
    <property type="entry name" value="Lepto_7_Nterm"/>
    <property type="match status" value="1"/>
</dbReference>
<evidence type="ECO:0000313" key="1">
    <source>
        <dbReference type="EMBL" id="PJZ75981.1"/>
    </source>
</evidence>
<sequence>MKLCRFRSLLIIIFLFLPIVSLFAEMKTIYLKNGQIIRAEILQQTATSMSIKTSEGKTIQLNKSEINTVSFNEPVKPPKEEEKKQAQIEQTTAPITAEAPKPIVNFHIDQLKRNDLEITFGLGAGRYSPETQELPVQIQSKVGLASGTLPTIIDKPTHSPKLSETYGAIYTWKRWSGGITGSYLGNRSTYNSHSYASGMIYSNGSFPERQSSLKNELSFLAFTNDRFDLRPTIGYQYFWGQSQDSNLSTSYYIDTGLYLYSQGAMNFSETLKGYTIGLKATIRSGERWENRLEYHNLTLSGHQDGSIVSFLVPTNLSQVAFVKQGQNVSWDAQGFQLLYRLVYRVTPTISVYAGFQFYEWKYSLNSYSQTTFSSKDGLIGVDLSNPGAYLVQQKLMEAVGKTINSESRSAILEFGVMKRFEFVAQ</sequence>
<dbReference type="AlphaFoldDB" id="A0A2M9ZVH8"/>
<accession>A0A2M9ZVH8</accession>
<reference evidence="1 2" key="1">
    <citation type="submission" date="2017-07" db="EMBL/GenBank/DDBJ databases">
        <title>Leptospira spp. isolated from tropical soils.</title>
        <authorList>
            <person name="Thibeaux R."/>
            <person name="Iraola G."/>
            <person name="Ferres I."/>
            <person name="Bierque E."/>
            <person name="Girault D."/>
            <person name="Soupe-Gilbert M.-E."/>
            <person name="Picardeau M."/>
            <person name="Goarant C."/>
        </authorList>
    </citation>
    <scope>NUCLEOTIDE SEQUENCE [LARGE SCALE GENOMIC DNA]</scope>
    <source>
        <strain evidence="1 2">ES4-C-A1</strain>
    </source>
</reference>
<name>A0A2M9ZVH8_9LEPT</name>
<keyword evidence="2" id="KW-1185">Reference proteome</keyword>
<dbReference type="RefSeq" id="WP_100769651.1">
    <property type="nucleotide sequence ID" value="NZ_NPEA01000009.1"/>
</dbReference>
<dbReference type="Proteomes" id="UP000231843">
    <property type="component" value="Unassembled WGS sequence"/>
</dbReference>